<accession>A0AAE3HDB7</accession>
<reference evidence="1 2" key="1">
    <citation type="journal article" date="2011" name="Appl. Environ. Microbiol.">
        <title>Methanogenic archaea isolated from Taiwan's Chelungpu fault.</title>
        <authorList>
            <person name="Wu S.Y."/>
            <person name="Lai M.C."/>
        </authorList>
    </citation>
    <scope>NUCLEOTIDE SEQUENCE [LARGE SCALE GENOMIC DNA]</scope>
    <source>
        <strain evidence="1 2">St545Mb</strain>
    </source>
</reference>
<dbReference type="Pfam" id="PF13279">
    <property type="entry name" value="4HBT_2"/>
    <property type="match status" value="1"/>
</dbReference>
<organism evidence="1 2">
    <name type="scientific">Methanolobus chelungpuianus</name>
    <dbReference type="NCBI Taxonomy" id="502115"/>
    <lineage>
        <taxon>Archaea</taxon>
        <taxon>Methanobacteriati</taxon>
        <taxon>Methanobacteriota</taxon>
        <taxon>Stenosarchaea group</taxon>
        <taxon>Methanomicrobia</taxon>
        <taxon>Methanosarcinales</taxon>
        <taxon>Methanosarcinaceae</taxon>
        <taxon>Methanolobus</taxon>
    </lineage>
</organism>
<gene>
    <name evidence="1" type="ORF">PV02_10940</name>
</gene>
<proteinExistence type="predicted"/>
<dbReference type="Gene3D" id="3.10.129.10">
    <property type="entry name" value="Hotdog Thioesterase"/>
    <property type="match status" value="1"/>
</dbReference>
<evidence type="ECO:0000313" key="1">
    <source>
        <dbReference type="EMBL" id="MCQ6963723.1"/>
    </source>
</evidence>
<dbReference type="EMBL" id="JTEO01000006">
    <property type="protein sequence ID" value="MCQ6963723.1"/>
    <property type="molecule type" value="Genomic_DNA"/>
</dbReference>
<evidence type="ECO:0000313" key="2">
    <source>
        <dbReference type="Proteomes" id="UP001206983"/>
    </source>
</evidence>
<comment type="caution">
    <text evidence="1">The sequence shown here is derived from an EMBL/GenBank/DDBJ whole genome shotgun (WGS) entry which is preliminary data.</text>
</comment>
<sequence length="139" mass="15836">MFKTTVTPRFGDIDGLKHANNISIAIWFEQARNPVFRLFTPDLDLSFEKWKLILARSEYDYVGEINYGFDVDINTYIARIGNSSFTIGHEAWQNGKLCARGLVVIVHYDFINKKSVPIPETIRGALEEHLIDAESSGKK</sequence>
<dbReference type="AlphaFoldDB" id="A0AAE3HDB7"/>
<dbReference type="InterPro" id="IPR029069">
    <property type="entry name" value="HotDog_dom_sf"/>
</dbReference>
<name>A0AAE3HDB7_9EURY</name>
<keyword evidence="2" id="KW-1185">Reference proteome</keyword>
<dbReference type="Proteomes" id="UP001206983">
    <property type="component" value="Unassembled WGS sequence"/>
</dbReference>
<dbReference type="CDD" id="cd00586">
    <property type="entry name" value="4HBT"/>
    <property type="match status" value="1"/>
</dbReference>
<protein>
    <submittedName>
        <fullName evidence="1">Thioesterase</fullName>
    </submittedName>
</protein>
<dbReference type="SUPFAM" id="SSF54637">
    <property type="entry name" value="Thioesterase/thiol ester dehydrase-isomerase"/>
    <property type="match status" value="1"/>
</dbReference>
<dbReference type="RefSeq" id="WP_256623488.1">
    <property type="nucleotide sequence ID" value="NZ_JTEO01000006.1"/>
</dbReference>